<dbReference type="EMBL" id="CABFJX010000392">
    <property type="protein sequence ID" value="VTT78304.1"/>
    <property type="molecule type" value="Genomic_DNA"/>
</dbReference>
<dbReference type="AlphaFoldDB" id="A0A5Q3DS73"/>
<dbReference type="Proteomes" id="UP000760494">
    <property type="component" value="Unassembled WGS sequence"/>
</dbReference>
<comment type="caution">
    <text evidence="1">The sequence shown here is derived from an EMBL/GenBank/DDBJ whole genome shotgun (WGS) entry which is preliminary data.</text>
</comment>
<protein>
    <submittedName>
        <fullName evidence="1">Uncharacterized protein</fullName>
    </submittedName>
</protein>
<gene>
    <name evidence="1" type="ORF">C2S_11004</name>
</gene>
<sequence length="817" mass="93671">MTQLSHSNVWCAICGGPVASYNITSHYNRPKDCFKYDLEVVDPADVEWTNRSQILGYNPSAAEKSKSVLRFYVSAPARVYRFLTLSSEVQRDPALEGMDVSSLRVYKNEKCPERVIPFHPECYETLAWYLTGTSDTTKINKGALYRALDRFSVVRKIRPPELRCLSLDYGDVNEAQGWYWMCIPGREYTVSNPQYRTELKDEIASFISGSLFNSRALHFCHGAKSGSNPLAGLSETVIFMISELLSNASLLNLLCASWATFLSLRDNASFWRRRIVTHLPYFFELHECLREESQTLKGRDLRKIFLWAEYASKPRSGVAKLMFSIANRRRIWQVCEQIESLYIREPRRQPTEKCYIIYKAFKSGLQVLGDTREPGLYFRSANFLRGWHELLCPWTFDLFWNSEGDLSAIAISFGEEKRIFGHEPQEKGSYQTTGSFAGGVWIKGFIFHIYASSILRPWQACSWNYSSCRGVTVYLTDGSEHTYGQDGPYLVRLPFAAAEDMTIMGIKGTLTAHKRYGVDPFIEKVWLLQARTDGGERPSKVPEARAHEGSCWNAKTYMFKSMLAPDSDMRLQMCKGRIRYRGRWHSLVPLNTLILANYTDQLSQIRNISAYLIRDKYSLSDWLAHNCDVGNLRLTTDAETRYLRDRDDDGSIWPEQRWDTFEIDGQGGERIEEVKIYHGPFHDTASKAIEIHTNRGRSVVWGVDMKRDEEGGETHEHACLPLGHPTCLRAEKGFAIVGLVMGCGKAFGRWHSDYEVVDPHCVRDRRMIGKDYMDEDDVRGPWTKEQYERRNASSLHTGMSKFGIITKRITDNPGQGN</sequence>
<evidence type="ECO:0000313" key="1">
    <source>
        <dbReference type="EMBL" id="VTT78304.1"/>
    </source>
</evidence>
<accession>A0A5Q3DS73</accession>
<reference evidence="1" key="1">
    <citation type="submission" date="2019-05" db="EMBL/GenBank/DDBJ databases">
        <authorList>
            <person name="Piombo E."/>
        </authorList>
    </citation>
    <scope>NUCLEOTIDE SEQUENCE</scope>
    <source>
        <strain evidence="1">C2S</strain>
    </source>
</reference>
<proteinExistence type="predicted"/>
<name>A0A5Q3DS73_FUSFU</name>
<organism evidence="1 2">
    <name type="scientific">Fusarium fujikuroi</name>
    <name type="common">Bakanae and foot rot disease fungus</name>
    <name type="synonym">Gibberella fujikuroi</name>
    <dbReference type="NCBI Taxonomy" id="5127"/>
    <lineage>
        <taxon>Eukaryota</taxon>
        <taxon>Fungi</taxon>
        <taxon>Dikarya</taxon>
        <taxon>Ascomycota</taxon>
        <taxon>Pezizomycotina</taxon>
        <taxon>Sordariomycetes</taxon>
        <taxon>Hypocreomycetidae</taxon>
        <taxon>Hypocreales</taxon>
        <taxon>Nectriaceae</taxon>
        <taxon>Fusarium</taxon>
        <taxon>Fusarium fujikuroi species complex</taxon>
    </lineage>
</organism>
<evidence type="ECO:0000313" key="2">
    <source>
        <dbReference type="Proteomes" id="UP000760494"/>
    </source>
</evidence>